<evidence type="ECO:0000313" key="4">
    <source>
        <dbReference type="Proteomes" id="UP000054408"/>
    </source>
</evidence>
<dbReference type="EMBL" id="GL349453">
    <property type="protein sequence ID" value="KNC49050.1"/>
    <property type="molecule type" value="Genomic_DNA"/>
</dbReference>
<accession>A0A0L0D9X5</accession>
<dbReference type="GeneID" id="25564515"/>
<reference evidence="3 4" key="1">
    <citation type="submission" date="2010-05" db="EMBL/GenBank/DDBJ databases">
        <title>The Genome Sequence of Thecamonas trahens ATCC 50062.</title>
        <authorList>
            <consortium name="The Broad Institute Genome Sequencing Platform"/>
            <person name="Russ C."/>
            <person name="Cuomo C."/>
            <person name="Shea T."/>
            <person name="Young S.K."/>
            <person name="Zeng Q."/>
            <person name="Koehrsen M."/>
            <person name="Haas B."/>
            <person name="Borodovsky M."/>
            <person name="Guigo R."/>
            <person name="Alvarado L."/>
            <person name="Berlin A."/>
            <person name="Bochicchio J."/>
            <person name="Borenstein D."/>
            <person name="Chapman S."/>
            <person name="Chen Z."/>
            <person name="Freedman E."/>
            <person name="Gellesch M."/>
            <person name="Goldberg J."/>
            <person name="Griggs A."/>
            <person name="Gujja S."/>
            <person name="Heilman E."/>
            <person name="Heiman D."/>
            <person name="Hepburn T."/>
            <person name="Howarth C."/>
            <person name="Jen D."/>
            <person name="Larson L."/>
            <person name="Mehta T."/>
            <person name="Park D."/>
            <person name="Pearson M."/>
            <person name="Roberts A."/>
            <person name="Saif S."/>
            <person name="Shenoy N."/>
            <person name="Sisk P."/>
            <person name="Stolte C."/>
            <person name="Sykes S."/>
            <person name="Thomson T."/>
            <person name="Walk T."/>
            <person name="White J."/>
            <person name="Yandava C."/>
            <person name="Burger G."/>
            <person name="Gray M.W."/>
            <person name="Holland P.W.H."/>
            <person name="King N."/>
            <person name="Lang F.B.F."/>
            <person name="Roger A.J."/>
            <person name="Ruiz-Trillo I."/>
            <person name="Lander E."/>
            <person name="Nusbaum C."/>
        </authorList>
    </citation>
    <scope>NUCLEOTIDE SEQUENCE [LARGE SCALE GENOMIC DNA]</scope>
    <source>
        <strain evidence="3 4">ATCC 50062</strain>
    </source>
</reference>
<dbReference type="RefSeq" id="XP_013758085.1">
    <property type="nucleotide sequence ID" value="XM_013902631.1"/>
</dbReference>
<evidence type="ECO:0000259" key="2">
    <source>
        <dbReference type="Pfam" id="PF14763"/>
    </source>
</evidence>
<keyword evidence="4" id="KW-1185">Reference proteome</keyword>
<sequence length="1099" mass="113682">MAYVPQADVVVTLENTSQSLSQSQAVRIYANWRILPDSDAVLRPSSSSSSSHATTAGPASSSGAIAPPAAAAAAVSPSLLPAAALGQSPPRSGHGLDDDDAARAAARLALASPDVAVPDNHPLPAGLVTYTLPASEEHPPVAIAVCSELPHLAVASAKAISVWNVDPSIGEPTLMASVELPDGSSSNPPVAVALRAGVLAFATASELFVYRLWFERTAPRGPGATSGSAVPLRPRRSQFGQPLAAFGTDVDMLSSSALIGTDAAATFRFDGTSGKPSSHADMLLVPGLPAERASGKPVSASAAHRAAHPSAAAVCELTASAPSTPFTDTSWGIHSLQVLPEHAGGSVELVAANDDPLSEFQAPISQSAARSACRVLVAGERTGMLLAVGASGESVTKLCDYAFTSPASAVLASDSLVYVATATGMETWSLRGLDGGFGASYPPPAVLGMQVFMGVRSFALAGDALVVLSKMYEDETAYPPTACRGMTRLPAEAWNIYILHSAPLGSLVNDISARAAMANEPDPGTYFLLLLEAYLLLQTRLAKLAHEAREAIGLLGAPEVDLAESVTHTLEAANCTALLHKTAALLAAFQMNAAAPASAAHFLWQSDIPLTRGLALLARAPGEAKIYYLDRMLFAPVLLPRVDANADAAAAIVALYARHAPTSLARLALYSCLQDYPQEPVLTGLAELETRSPYDTLAYALLALDVGKLSASVEALLATPPELLTKFVSASPGMLYVPPDQGRWTGSSDYDDDYDAGGGPGSDPALPAALPSFAEVLAALDSATLPFSVALDLLESACGSRRVAAKPNSLVPLATLDPDAALDGPAQAALLAHMAASSGLARLPLVECFLERAIVCPNLETDVSELAVRLSHMYLARILDAEAVDGGGPQLVSLPAVASLPASHAARAEAWLSMLADAAPFGEPYPWLALMPAPEPIRPYVAKLSSLLASPLFHSAELLLDQIQAAMPSQTSPPLHLCSLELACLAALGRTETLVKTLATVAAAAPVVPLAVARLHFGSDAEAWRALLDALNASSGPAGDSADPPVATRYVLEHMARILPPATFMQLLPSDGDLRVYFPLLAASITGERSRKVLASMPL</sequence>
<protein>
    <recommendedName>
        <fullName evidence="2">BLOC-2 complex member HPS3 C-terminal domain-containing protein</fullName>
    </recommendedName>
</protein>
<dbReference type="OrthoDB" id="10255480at2759"/>
<gene>
    <name evidence="3" type="ORF">AMSG_05010</name>
</gene>
<dbReference type="PANTHER" id="PTHR28633:SF1">
    <property type="entry name" value="BLOC-2 COMPLEX MEMBER HPS3"/>
    <property type="match status" value="1"/>
</dbReference>
<dbReference type="PANTHER" id="PTHR28633">
    <property type="entry name" value="HERMANSKY-PUDLAK SYNDROME 3 PROTEIN"/>
    <property type="match status" value="1"/>
</dbReference>
<dbReference type="InterPro" id="IPR029438">
    <property type="entry name" value="HPS3_C"/>
</dbReference>
<feature type="compositionally biased region" description="Low complexity" evidence="1">
    <location>
        <begin position="44"/>
        <end position="63"/>
    </location>
</feature>
<feature type="domain" description="BLOC-2 complex member HPS3 C-terminal" evidence="2">
    <location>
        <begin position="849"/>
        <end position="1081"/>
    </location>
</feature>
<dbReference type="Proteomes" id="UP000054408">
    <property type="component" value="Unassembled WGS sequence"/>
</dbReference>
<dbReference type="AlphaFoldDB" id="A0A0L0D9X5"/>
<dbReference type="Pfam" id="PF14763">
    <property type="entry name" value="HPS3_C"/>
    <property type="match status" value="1"/>
</dbReference>
<dbReference type="GO" id="GO:0005737">
    <property type="term" value="C:cytoplasm"/>
    <property type="evidence" value="ECO:0007669"/>
    <property type="project" value="TreeGrafter"/>
</dbReference>
<feature type="region of interest" description="Disordered" evidence="1">
    <location>
        <begin position="42"/>
        <end position="63"/>
    </location>
</feature>
<evidence type="ECO:0000256" key="1">
    <source>
        <dbReference type="SAM" id="MobiDB-lite"/>
    </source>
</evidence>
<organism evidence="3 4">
    <name type="scientific">Thecamonas trahens ATCC 50062</name>
    <dbReference type="NCBI Taxonomy" id="461836"/>
    <lineage>
        <taxon>Eukaryota</taxon>
        <taxon>Apusozoa</taxon>
        <taxon>Apusomonadida</taxon>
        <taxon>Apusomonadidae</taxon>
        <taxon>Thecamonas</taxon>
    </lineage>
</organism>
<dbReference type="OMA" id="WTLRSCE"/>
<proteinExistence type="predicted"/>
<name>A0A0L0D9X5_THETB</name>
<dbReference type="InterPro" id="IPR017216">
    <property type="entry name" value="HPS3"/>
</dbReference>
<evidence type="ECO:0000313" key="3">
    <source>
        <dbReference type="EMBL" id="KNC49050.1"/>
    </source>
</evidence>